<feature type="transmembrane region" description="Helical" evidence="4">
    <location>
        <begin position="79"/>
        <end position="99"/>
    </location>
</feature>
<dbReference type="PANTHER" id="PTHR23542:SF1">
    <property type="entry name" value="MAJOR FACILITATOR SUPERFAMILY (MFS) PROFILE DOMAIN-CONTAINING PROTEIN"/>
    <property type="match status" value="1"/>
</dbReference>
<organism evidence="6 7">
    <name type="scientific">Bowmanella denitrificans</name>
    <dbReference type="NCBI Taxonomy" id="366582"/>
    <lineage>
        <taxon>Bacteria</taxon>
        <taxon>Pseudomonadati</taxon>
        <taxon>Pseudomonadota</taxon>
        <taxon>Gammaproteobacteria</taxon>
        <taxon>Alteromonadales</taxon>
        <taxon>Alteromonadaceae</taxon>
        <taxon>Bowmanella</taxon>
    </lineage>
</organism>
<comment type="caution">
    <text evidence="6">The sequence shown here is derived from an EMBL/GenBank/DDBJ whole genome shotgun (WGS) entry which is preliminary data.</text>
</comment>
<feature type="transmembrane region" description="Helical" evidence="4">
    <location>
        <begin position="365"/>
        <end position="388"/>
    </location>
</feature>
<feature type="transmembrane region" description="Helical" evidence="4">
    <location>
        <begin position="209"/>
        <end position="234"/>
    </location>
</feature>
<evidence type="ECO:0000313" key="6">
    <source>
        <dbReference type="EMBL" id="GAA0357963.1"/>
    </source>
</evidence>
<dbReference type="Pfam" id="PF07690">
    <property type="entry name" value="MFS_1"/>
    <property type="match status" value="1"/>
</dbReference>
<dbReference type="Gene3D" id="1.20.1250.20">
    <property type="entry name" value="MFS general substrate transporter like domains"/>
    <property type="match status" value="2"/>
</dbReference>
<feature type="transmembrane region" description="Helical" evidence="4">
    <location>
        <begin position="302"/>
        <end position="324"/>
    </location>
</feature>
<evidence type="ECO:0000259" key="5">
    <source>
        <dbReference type="PROSITE" id="PS50850"/>
    </source>
</evidence>
<dbReference type="Proteomes" id="UP001501757">
    <property type="component" value="Unassembled WGS sequence"/>
</dbReference>
<protein>
    <submittedName>
        <fullName evidence="6">MFS transporter</fullName>
    </submittedName>
</protein>
<feature type="transmembrane region" description="Helical" evidence="4">
    <location>
        <begin position="279"/>
        <end position="296"/>
    </location>
</feature>
<dbReference type="EMBL" id="BAAAEI010000012">
    <property type="protein sequence ID" value="GAA0357963.1"/>
    <property type="molecule type" value="Genomic_DNA"/>
</dbReference>
<dbReference type="PANTHER" id="PTHR23542">
    <property type="match status" value="1"/>
</dbReference>
<evidence type="ECO:0000256" key="4">
    <source>
        <dbReference type="SAM" id="Phobius"/>
    </source>
</evidence>
<dbReference type="SUPFAM" id="SSF103473">
    <property type="entry name" value="MFS general substrate transporter"/>
    <property type="match status" value="1"/>
</dbReference>
<sequence>MSLSYLALFKAPGSSAFTLAGLLARLPLSMMGIGLITMLSQLYDSYWLAGAVAATFTFSMAVLSVQISKWVDRLGQSRVLPLVTAVSVLSVLLLLVVSMYKGPVWLLFVLAATGGAMPSMPAMIRARWTEIYRNTPQLQTAYALESVLDELSFIIGPPLAVGLSVLAFPQAGPLLAAALLALGVMAFIWQKRTEPAIYPPVVKRQSSILMARGMPALILVLLALGVIVGSIDVISVAFAEQLGKPAAASLVLSAYAVGSCLAGLTFGALRLKMSLPAQLVLASLATLLSALPFLWVGQIYQLSLAVFVAGLFFAPAMILAMTMVERLLDPARLTEGLTWLITGLSIGVATGAALAGWVVDSLGTAQGFMLCVAAAGTALLVALCNYAALTKATQPMTAEHLLS</sequence>
<gene>
    <name evidence="6" type="ORF">GCM10009092_22710</name>
</gene>
<feature type="transmembrane region" description="Helical" evidence="4">
    <location>
        <begin position="16"/>
        <end position="40"/>
    </location>
</feature>
<dbReference type="InterPro" id="IPR036259">
    <property type="entry name" value="MFS_trans_sf"/>
</dbReference>
<evidence type="ECO:0000256" key="3">
    <source>
        <dbReference type="ARBA" id="ARBA00023136"/>
    </source>
</evidence>
<feature type="transmembrane region" description="Helical" evidence="4">
    <location>
        <begin position="46"/>
        <end position="67"/>
    </location>
</feature>
<name>A0ABN0X8R0_9ALTE</name>
<evidence type="ECO:0000256" key="2">
    <source>
        <dbReference type="ARBA" id="ARBA00022989"/>
    </source>
</evidence>
<evidence type="ECO:0000256" key="1">
    <source>
        <dbReference type="ARBA" id="ARBA00022692"/>
    </source>
</evidence>
<feature type="transmembrane region" description="Helical" evidence="4">
    <location>
        <begin position="246"/>
        <end position="267"/>
    </location>
</feature>
<dbReference type="InterPro" id="IPR011701">
    <property type="entry name" value="MFS"/>
</dbReference>
<keyword evidence="2 4" id="KW-1133">Transmembrane helix</keyword>
<dbReference type="RefSeq" id="WP_343844989.1">
    <property type="nucleotide sequence ID" value="NZ_BAAAEI010000012.1"/>
</dbReference>
<feature type="domain" description="Major facilitator superfamily (MFS) profile" evidence="5">
    <location>
        <begin position="209"/>
        <end position="403"/>
    </location>
</feature>
<feature type="transmembrane region" description="Helical" evidence="4">
    <location>
        <begin position="336"/>
        <end position="359"/>
    </location>
</feature>
<dbReference type="InterPro" id="IPR020846">
    <property type="entry name" value="MFS_dom"/>
</dbReference>
<keyword evidence="1 4" id="KW-0812">Transmembrane</keyword>
<evidence type="ECO:0000313" key="7">
    <source>
        <dbReference type="Proteomes" id="UP001501757"/>
    </source>
</evidence>
<keyword evidence="7" id="KW-1185">Reference proteome</keyword>
<proteinExistence type="predicted"/>
<reference evidence="6 7" key="1">
    <citation type="journal article" date="2019" name="Int. J. Syst. Evol. Microbiol.">
        <title>The Global Catalogue of Microorganisms (GCM) 10K type strain sequencing project: providing services to taxonomists for standard genome sequencing and annotation.</title>
        <authorList>
            <consortium name="The Broad Institute Genomics Platform"/>
            <consortium name="The Broad Institute Genome Sequencing Center for Infectious Disease"/>
            <person name="Wu L."/>
            <person name="Ma J."/>
        </authorList>
    </citation>
    <scope>NUCLEOTIDE SEQUENCE [LARGE SCALE GENOMIC DNA]</scope>
    <source>
        <strain evidence="6 7">JCM 13378</strain>
    </source>
</reference>
<feature type="transmembrane region" description="Helical" evidence="4">
    <location>
        <begin position="171"/>
        <end position="189"/>
    </location>
</feature>
<accession>A0ABN0X8R0</accession>
<dbReference type="PROSITE" id="PS50850">
    <property type="entry name" value="MFS"/>
    <property type="match status" value="1"/>
</dbReference>
<feature type="transmembrane region" description="Helical" evidence="4">
    <location>
        <begin position="105"/>
        <end position="126"/>
    </location>
</feature>
<keyword evidence="3 4" id="KW-0472">Membrane</keyword>